<dbReference type="AlphaFoldDB" id="A0A1F6DZZ8"/>
<evidence type="ECO:0000313" key="4">
    <source>
        <dbReference type="Proteomes" id="UP000178572"/>
    </source>
</evidence>
<dbReference type="InterPro" id="IPR043725">
    <property type="entry name" value="DUF5667"/>
</dbReference>
<reference evidence="3 4" key="1">
    <citation type="journal article" date="2016" name="Nat. Commun.">
        <title>Thousands of microbial genomes shed light on interconnected biogeochemical processes in an aquifer system.</title>
        <authorList>
            <person name="Anantharaman K."/>
            <person name="Brown C.T."/>
            <person name="Hug L.A."/>
            <person name="Sharon I."/>
            <person name="Castelle C.J."/>
            <person name="Probst A.J."/>
            <person name="Thomas B.C."/>
            <person name="Singh A."/>
            <person name="Wilkins M.J."/>
            <person name="Karaoz U."/>
            <person name="Brodie E.L."/>
            <person name="Williams K.H."/>
            <person name="Hubbard S.S."/>
            <person name="Banfield J.F."/>
        </authorList>
    </citation>
    <scope>NUCLEOTIDE SEQUENCE [LARGE SCALE GENOMIC DNA]</scope>
</reference>
<protein>
    <recommendedName>
        <fullName evidence="2">DUF5667 domain-containing protein</fullName>
    </recommendedName>
</protein>
<name>A0A1F6DZZ8_9BACT</name>
<evidence type="ECO:0000259" key="2">
    <source>
        <dbReference type="Pfam" id="PF18915"/>
    </source>
</evidence>
<evidence type="ECO:0000256" key="1">
    <source>
        <dbReference type="SAM" id="MobiDB-lite"/>
    </source>
</evidence>
<feature type="compositionally biased region" description="Acidic residues" evidence="1">
    <location>
        <begin position="354"/>
        <end position="363"/>
    </location>
</feature>
<gene>
    <name evidence="3" type="ORF">A3C21_02725</name>
</gene>
<dbReference type="Proteomes" id="UP000178572">
    <property type="component" value="Unassembled WGS sequence"/>
</dbReference>
<organism evidence="3 4">
    <name type="scientific">Candidatus Kaiserbacteria bacterium RIFCSPHIGHO2_02_FULL_59_21</name>
    <dbReference type="NCBI Taxonomy" id="1798500"/>
    <lineage>
        <taxon>Bacteria</taxon>
        <taxon>Candidatus Kaiseribacteriota</taxon>
    </lineage>
</organism>
<feature type="region of interest" description="Disordered" evidence="1">
    <location>
        <begin position="354"/>
        <end position="382"/>
    </location>
</feature>
<dbReference type="EMBL" id="MFLN01000030">
    <property type="protein sequence ID" value="OGG67024.1"/>
    <property type="molecule type" value="Genomic_DNA"/>
</dbReference>
<sequence>MNTMNSFFSQLKKETQKIRLAAPERERMRLALDAAMASSAPIKSPIQPVPSPYFFAPRSLVPALALILVAGVGTSYAAEGAVPGDALYAIKVGITEPAREALARSDEAKAALHARFAERRMAEAETLAERGALTAKTALALEENFSRHAAEVEEIVSAVEEENPVAAADISARFGSSLAAHGALIEALGGEGGEENRRESGKLARSIKERERAVAHAEREAVTVTAERGGSGEIAVQTFAKDGAALSASIVVRDADEAVLARIEANASTTLERAETRFSGIRGSLDKETSALVEARIFRIRELIGNFRDTRGKGSEKEKIQQALKDAATLDAFLEAQAKFRGRVLLPAPEIEMFGDEGESEDGNDGRGGGDITIPVPASLPL</sequence>
<feature type="domain" description="DUF5667" evidence="2">
    <location>
        <begin position="80"/>
        <end position="167"/>
    </location>
</feature>
<accession>A0A1F6DZZ8</accession>
<dbReference type="Pfam" id="PF18915">
    <property type="entry name" value="DUF5667"/>
    <property type="match status" value="1"/>
</dbReference>
<dbReference type="STRING" id="1798500.A3C21_02725"/>
<proteinExistence type="predicted"/>
<evidence type="ECO:0000313" key="3">
    <source>
        <dbReference type="EMBL" id="OGG67024.1"/>
    </source>
</evidence>
<comment type="caution">
    <text evidence="3">The sequence shown here is derived from an EMBL/GenBank/DDBJ whole genome shotgun (WGS) entry which is preliminary data.</text>
</comment>